<gene>
    <name evidence="3" type="ORF">CR492_12515</name>
</gene>
<name>A0A2J7TFL6_METSI</name>
<evidence type="ECO:0000313" key="4">
    <source>
        <dbReference type="Proteomes" id="UP000236286"/>
    </source>
</evidence>
<dbReference type="Pfam" id="PF06938">
    <property type="entry name" value="DUF1285_N"/>
    <property type="match status" value="1"/>
</dbReference>
<dbReference type="Gene3D" id="2.20.70.10">
    <property type="match status" value="1"/>
</dbReference>
<dbReference type="Gene3D" id="2.30.270.10">
    <property type="entry name" value="duf1285 protein"/>
    <property type="match status" value="1"/>
</dbReference>
<comment type="caution">
    <text evidence="3">The sequence shown here is derived from an EMBL/GenBank/DDBJ whole genome shotgun (WGS) entry which is preliminary data.</text>
</comment>
<accession>A0A2J7TFL6</accession>
<dbReference type="InterPro" id="IPR048342">
    <property type="entry name" value="DUF1285_C"/>
</dbReference>
<dbReference type="EMBL" id="PDZR01000014">
    <property type="protein sequence ID" value="PNG25549.1"/>
    <property type="molecule type" value="Genomic_DNA"/>
</dbReference>
<organism evidence="3 4">
    <name type="scientific">Methylocella silvestris</name>
    <dbReference type="NCBI Taxonomy" id="199596"/>
    <lineage>
        <taxon>Bacteria</taxon>
        <taxon>Pseudomonadati</taxon>
        <taxon>Pseudomonadota</taxon>
        <taxon>Alphaproteobacteria</taxon>
        <taxon>Hyphomicrobiales</taxon>
        <taxon>Beijerinckiaceae</taxon>
        <taxon>Methylocella</taxon>
    </lineage>
</organism>
<sequence>MSTGLVFTFAAIWLFLMAPPSLRLDVTEDIDINQDGARATGPAADGLALHMAAALPTGDDPAILQKPLPPVESWDTPFCGDIDMRIARDGSWIYQGSPIARPALVRLFSTILRKDPERFVLVTPAECVGITVEDAPFIAVEMTLVEENGARSLHLRTNVGDFVTIDSNHPLRFERGVADGLKPYVLVRGGLWALVARTLVADLVALGEIRGHAGRESFGLASGGAFFPITDASELAAIEAAV</sequence>
<dbReference type="InterPro" id="IPR023361">
    <property type="entry name" value="DUF1285_beta_roll_sf"/>
</dbReference>
<dbReference type="Proteomes" id="UP000236286">
    <property type="component" value="Unassembled WGS sequence"/>
</dbReference>
<evidence type="ECO:0000259" key="1">
    <source>
        <dbReference type="Pfam" id="PF06938"/>
    </source>
</evidence>
<evidence type="ECO:0008006" key="5">
    <source>
        <dbReference type="Google" id="ProtNLM"/>
    </source>
</evidence>
<evidence type="ECO:0000313" key="3">
    <source>
        <dbReference type="EMBL" id="PNG25549.1"/>
    </source>
</evidence>
<dbReference type="Gene3D" id="3.10.540.10">
    <property type="entry name" value="duf1285 like domain"/>
    <property type="match status" value="1"/>
</dbReference>
<feature type="domain" description="DUF1285" evidence="1">
    <location>
        <begin position="69"/>
        <end position="135"/>
    </location>
</feature>
<evidence type="ECO:0000259" key="2">
    <source>
        <dbReference type="Pfam" id="PF21028"/>
    </source>
</evidence>
<feature type="domain" description="DUF1285" evidence="2">
    <location>
        <begin position="136"/>
        <end position="229"/>
    </location>
</feature>
<dbReference type="Pfam" id="PF21028">
    <property type="entry name" value="DUF1285_C"/>
    <property type="match status" value="1"/>
</dbReference>
<dbReference type="AlphaFoldDB" id="A0A2J7TFL6"/>
<reference evidence="3 4" key="1">
    <citation type="submission" date="2017-10" db="EMBL/GenBank/DDBJ databases">
        <title>Genome announcement of Methylocella silvestris TVC from permafrost.</title>
        <authorList>
            <person name="Wang J."/>
            <person name="Geng K."/>
            <person name="Ul-Haque F."/>
            <person name="Crombie A.T."/>
            <person name="Street L.E."/>
            <person name="Wookey P.A."/>
            <person name="Murrell J.C."/>
            <person name="Pratscher J."/>
        </authorList>
    </citation>
    <scope>NUCLEOTIDE SEQUENCE [LARGE SCALE GENOMIC DNA]</scope>
    <source>
        <strain evidence="3 4">TVC</strain>
    </source>
</reference>
<proteinExistence type="predicted"/>
<protein>
    <recommendedName>
        <fullName evidence="5">DUF1285 domain-containing protein</fullName>
    </recommendedName>
</protein>
<dbReference type="InterPro" id="IPR048341">
    <property type="entry name" value="DUF1285_N"/>
</dbReference>
<dbReference type="OrthoDB" id="3078366at2"/>